<accession>A0ABP7FZ58</accession>
<reference evidence="4" key="1">
    <citation type="journal article" date="2019" name="Int. J. Syst. Evol. Microbiol.">
        <title>The Global Catalogue of Microorganisms (GCM) 10K type strain sequencing project: providing services to taxonomists for standard genome sequencing and annotation.</title>
        <authorList>
            <consortium name="The Broad Institute Genomics Platform"/>
            <consortium name="The Broad Institute Genome Sequencing Center for Infectious Disease"/>
            <person name="Wu L."/>
            <person name="Ma J."/>
        </authorList>
    </citation>
    <scope>NUCLEOTIDE SEQUENCE [LARGE SCALE GENOMIC DNA]</scope>
    <source>
        <strain evidence="4">JCM 17137</strain>
    </source>
</reference>
<dbReference type="Proteomes" id="UP001500908">
    <property type="component" value="Unassembled WGS sequence"/>
</dbReference>
<name>A0ABP7FZ58_9ACTN</name>
<protein>
    <recommendedName>
        <fullName evidence="5">Lipoprotein</fullName>
    </recommendedName>
</protein>
<gene>
    <name evidence="3" type="ORF">GCM10022402_31230</name>
</gene>
<feature type="region of interest" description="Disordered" evidence="1">
    <location>
        <begin position="122"/>
        <end position="144"/>
    </location>
</feature>
<evidence type="ECO:0000256" key="2">
    <source>
        <dbReference type="SAM" id="SignalP"/>
    </source>
</evidence>
<proteinExistence type="predicted"/>
<dbReference type="RefSeq" id="WP_344972430.1">
    <property type="nucleotide sequence ID" value="NZ_BAABDD010000014.1"/>
</dbReference>
<sequence>MKKSLLAVIVLVALVASGCAPRDDGILRQIPPGTTVYIDGWDEHGDKGDQALVEQKPSKLWVVPMDAPYRNKRSGDFTVEITLNNEGVFVVEDLGGIQVGQDHDNCLASGEVYVLMEVPKNKLTEEPAKSNPDTSNDDCARVPE</sequence>
<organism evidence="3 4">
    <name type="scientific">Salinactinospora qingdaonensis</name>
    <dbReference type="NCBI Taxonomy" id="702744"/>
    <lineage>
        <taxon>Bacteria</taxon>
        <taxon>Bacillati</taxon>
        <taxon>Actinomycetota</taxon>
        <taxon>Actinomycetes</taxon>
        <taxon>Streptosporangiales</taxon>
        <taxon>Nocardiopsidaceae</taxon>
        <taxon>Salinactinospora</taxon>
    </lineage>
</organism>
<keyword evidence="2" id="KW-0732">Signal</keyword>
<feature type="chain" id="PRO_5045274311" description="Lipoprotein" evidence="2">
    <location>
        <begin position="23"/>
        <end position="144"/>
    </location>
</feature>
<keyword evidence="4" id="KW-1185">Reference proteome</keyword>
<dbReference type="EMBL" id="BAABDD010000014">
    <property type="protein sequence ID" value="GAA3749824.1"/>
    <property type="molecule type" value="Genomic_DNA"/>
</dbReference>
<evidence type="ECO:0000313" key="4">
    <source>
        <dbReference type="Proteomes" id="UP001500908"/>
    </source>
</evidence>
<evidence type="ECO:0000313" key="3">
    <source>
        <dbReference type="EMBL" id="GAA3749824.1"/>
    </source>
</evidence>
<evidence type="ECO:0008006" key="5">
    <source>
        <dbReference type="Google" id="ProtNLM"/>
    </source>
</evidence>
<comment type="caution">
    <text evidence="3">The sequence shown here is derived from an EMBL/GenBank/DDBJ whole genome shotgun (WGS) entry which is preliminary data.</text>
</comment>
<evidence type="ECO:0000256" key="1">
    <source>
        <dbReference type="SAM" id="MobiDB-lite"/>
    </source>
</evidence>
<dbReference type="PROSITE" id="PS51257">
    <property type="entry name" value="PROKAR_LIPOPROTEIN"/>
    <property type="match status" value="1"/>
</dbReference>
<feature type="signal peptide" evidence="2">
    <location>
        <begin position="1"/>
        <end position="22"/>
    </location>
</feature>